<dbReference type="OrthoDB" id="1748794at2"/>
<protein>
    <submittedName>
        <fullName evidence="6">Cell division protein FtsQ</fullName>
    </submittedName>
</protein>
<evidence type="ECO:0000256" key="2">
    <source>
        <dbReference type="ARBA" id="ARBA00022618"/>
    </source>
</evidence>
<evidence type="ECO:0000313" key="7">
    <source>
        <dbReference type="Proteomes" id="UP000199701"/>
    </source>
</evidence>
<dbReference type="STRING" id="99656.SAMN05421659_102124"/>
<reference evidence="6 7" key="1">
    <citation type="submission" date="2016-10" db="EMBL/GenBank/DDBJ databases">
        <authorList>
            <person name="de Groot N.N."/>
        </authorList>
    </citation>
    <scope>NUCLEOTIDE SEQUENCE [LARGE SCALE GENOMIC DNA]</scope>
    <source>
        <strain evidence="6 7">DSM 9179</strain>
    </source>
</reference>
<dbReference type="EMBL" id="FOJI01000002">
    <property type="protein sequence ID" value="SEV91804.1"/>
    <property type="molecule type" value="Genomic_DNA"/>
</dbReference>
<dbReference type="PANTHER" id="PTHR37820">
    <property type="entry name" value="CELL DIVISION PROTEIN DIVIB"/>
    <property type="match status" value="1"/>
</dbReference>
<keyword evidence="5" id="KW-0131">Cell cycle</keyword>
<dbReference type="GO" id="GO:0005886">
    <property type="term" value="C:plasma membrane"/>
    <property type="evidence" value="ECO:0007669"/>
    <property type="project" value="TreeGrafter"/>
</dbReference>
<organism evidence="6 7">
    <name type="scientific">[Clostridium] fimetarium</name>
    <dbReference type="NCBI Taxonomy" id="99656"/>
    <lineage>
        <taxon>Bacteria</taxon>
        <taxon>Bacillati</taxon>
        <taxon>Bacillota</taxon>
        <taxon>Clostridia</taxon>
        <taxon>Lachnospirales</taxon>
        <taxon>Lachnospiraceae</taxon>
    </lineage>
</organism>
<dbReference type="PANTHER" id="PTHR37820:SF1">
    <property type="entry name" value="CELL DIVISION PROTEIN FTSQ"/>
    <property type="match status" value="1"/>
</dbReference>
<proteinExistence type="predicted"/>
<keyword evidence="3" id="KW-0812">Transmembrane</keyword>
<evidence type="ECO:0000256" key="1">
    <source>
        <dbReference type="ARBA" id="ARBA00022475"/>
    </source>
</evidence>
<dbReference type="RefSeq" id="WP_092450465.1">
    <property type="nucleotide sequence ID" value="NZ_FOJI01000002.1"/>
</dbReference>
<keyword evidence="2 6" id="KW-0132">Cell division</keyword>
<evidence type="ECO:0000256" key="5">
    <source>
        <dbReference type="ARBA" id="ARBA00023306"/>
    </source>
</evidence>
<keyword evidence="4" id="KW-0472">Membrane</keyword>
<evidence type="ECO:0000313" key="6">
    <source>
        <dbReference type="EMBL" id="SEV91804.1"/>
    </source>
</evidence>
<keyword evidence="1" id="KW-1003">Cell membrane</keyword>
<sequence>MGKNKSRKRKGHSKIVVGLIISIILFLSLTVAFVFKVENIEYVGSQHYDKEALMKNIFNGKRPNALLYFLYEKNNPRTIPFIQKYDAEIIWPNKMIVTVYEKPIIGYVNYMGCDMYFDKDGVIVESSTKTLSGVPQVTGLSFKSIVLNSKLEVSNPSVFSEVLELTQSFDKYEIIVDKIYFDSNNEVTLYMSQIKVLLGNGDKLVDKLNELKQIMPGLEGRKGTLHLENYTPDASGFIFKEEN</sequence>
<evidence type="ECO:0000256" key="3">
    <source>
        <dbReference type="ARBA" id="ARBA00022692"/>
    </source>
</evidence>
<gene>
    <name evidence="6" type="ORF">SAMN05421659_102124</name>
</gene>
<accession>A0A1I0MTL7</accession>
<keyword evidence="7" id="KW-1185">Reference proteome</keyword>
<keyword evidence="4" id="KW-1133">Transmembrane helix</keyword>
<dbReference type="GO" id="GO:0051301">
    <property type="term" value="P:cell division"/>
    <property type="evidence" value="ECO:0007669"/>
    <property type="project" value="UniProtKB-KW"/>
</dbReference>
<name>A0A1I0MTL7_9FIRM</name>
<evidence type="ECO:0000256" key="4">
    <source>
        <dbReference type="ARBA" id="ARBA00022989"/>
    </source>
</evidence>
<dbReference type="InterPro" id="IPR050487">
    <property type="entry name" value="FtsQ_DivIB"/>
</dbReference>
<dbReference type="Proteomes" id="UP000199701">
    <property type="component" value="Unassembled WGS sequence"/>
</dbReference>
<dbReference type="AlphaFoldDB" id="A0A1I0MTL7"/>